<sequence>MAQLQRLIRALGWCALFIGAAAIPFIFFAWAEGAPHEARGFFLTALAGLFMGGVSLAGTVNASGPAAASASLRLALLAWLLTPLLAAPPLAAGAGGVIEGVFEAYSALTTTGAVIAPPEDISRAAVLWRCLLAWLGGLGGLVLAVTVFAALDDPASGLRRTSLLTIERADLFTNFGPAVRRLGGAYLLVTLTGFLLLAAGGAQAFEAACLALSGMATAGLAPHSGPLAGWLTPGAIFILALLCVLGAWNFAVIYEILLRQRSRTASGELRAMAGVSLLMAALAGLAYGVPAMAPAGLDALFAITTSGFQTNETVILPVPVLILLALIGGSAVSTAGGMKLSRVLILVRRAWGEVALLAHPSAAVRSRFGGRTITDDMLAGVAVYALAYPVALAGGAVLIALAGSGFDAAWRASGAALANAGPLAGTAFSAMEPAGLMISAGLMVLGRLEILAAIAAFAALIRRG</sequence>
<feature type="transmembrane region" description="Helical" evidence="9">
    <location>
        <begin position="7"/>
        <end position="30"/>
    </location>
</feature>
<feature type="transmembrane region" description="Helical" evidence="9">
    <location>
        <begin position="126"/>
        <end position="151"/>
    </location>
</feature>
<evidence type="ECO:0000256" key="1">
    <source>
        <dbReference type="ARBA" id="ARBA00004651"/>
    </source>
</evidence>
<keyword evidence="4" id="KW-1003">Cell membrane</keyword>
<evidence type="ECO:0000256" key="3">
    <source>
        <dbReference type="ARBA" id="ARBA00022448"/>
    </source>
</evidence>
<feature type="transmembrane region" description="Helical" evidence="9">
    <location>
        <begin position="185"/>
        <end position="215"/>
    </location>
</feature>
<reference evidence="10 11" key="1">
    <citation type="submission" date="2019-09" db="EMBL/GenBank/DDBJ databases">
        <authorList>
            <person name="Kevbrin V."/>
            <person name="Grouzdev D.S."/>
        </authorList>
    </citation>
    <scope>NUCLEOTIDE SEQUENCE [LARGE SCALE GENOMIC DNA]</scope>
    <source>
        <strain evidence="10 11">G-192</strain>
    </source>
</reference>
<evidence type="ECO:0000256" key="2">
    <source>
        <dbReference type="ARBA" id="ARBA00009137"/>
    </source>
</evidence>
<accession>A0A5M6ZIZ2</accession>
<keyword evidence="11" id="KW-1185">Reference proteome</keyword>
<evidence type="ECO:0000256" key="9">
    <source>
        <dbReference type="SAM" id="Phobius"/>
    </source>
</evidence>
<keyword evidence="6 9" id="KW-1133">Transmembrane helix</keyword>
<dbReference type="InterPro" id="IPR003445">
    <property type="entry name" value="Cat_transpt"/>
</dbReference>
<comment type="caution">
    <text evidence="10">The sequence shown here is derived from an EMBL/GenBank/DDBJ whole genome shotgun (WGS) entry which is preliminary data.</text>
</comment>
<dbReference type="AlphaFoldDB" id="A0A5M6ZIZ2"/>
<evidence type="ECO:0000256" key="8">
    <source>
        <dbReference type="ARBA" id="ARBA00023136"/>
    </source>
</evidence>
<keyword evidence="8 9" id="KW-0472">Membrane</keyword>
<protein>
    <recommendedName>
        <fullName evidence="12">TrkH family potassium uptake protein</fullName>
    </recommendedName>
</protein>
<dbReference type="GO" id="GO:0005886">
    <property type="term" value="C:plasma membrane"/>
    <property type="evidence" value="ECO:0007669"/>
    <property type="project" value="UniProtKB-SubCell"/>
</dbReference>
<evidence type="ECO:0000313" key="10">
    <source>
        <dbReference type="EMBL" id="KAA5804783.1"/>
    </source>
</evidence>
<evidence type="ECO:0000256" key="4">
    <source>
        <dbReference type="ARBA" id="ARBA00022475"/>
    </source>
</evidence>
<comment type="similarity">
    <text evidence="2">Belongs to the TrkH potassium transport family.</text>
</comment>
<dbReference type="PANTHER" id="PTHR32024:SF2">
    <property type="entry name" value="TRK SYSTEM POTASSIUM UPTAKE PROTEIN TRKG-RELATED"/>
    <property type="match status" value="1"/>
</dbReference>
<proteinExistence type="inferred from homology"/>
<keyword evidence="5 9" id="KW-0812">Transmembrane</keyword>
<dbReference type="Pfam" id="PF02386">
    <property type="entry name" value="TrkH"/>
    <property type="match status" value="2"/>
</dbReference>
<feature type="transmembrane region" description="Helical" evidence="9">
    <location>
        <begin position="313"/>
        <end position="332"/>
    </location>
</feature>
<dbReference type="GO" id="GO:0030001">
    <property type="term" value="P:metal ion transport"/>
    <property type="evidence" value="ECO:0007669"/>
    <property type="project" value="UniProtKB-ARBA"/>
</dbReference>
<gene>
    <name evidence="10" type="ORF">F1654_01925</name>
</gene>
<dbReference type="EMBL" id="VWOJ01000001">
    <property type="protein sequence ID" value="KAA5804783.1"/>
    <property type="molecule type" value="Genomic_DNA"/>
</dbReference>
<dbReference type="Proteomes" id="UP000325122">
    <property type="component" value="Unassembled WGS sequence"/>
</dbReference>
<evidence type="ECO:0008006" key="12">
    <source>
        <dbReference type="Google" id="ProtNLM"/>
    </source>
</evidence>
<evidence type="ECO:0000256" key="7">
    <source>
        <dbReference type="ARBA" id="ARBA00023065"/>
    </source>
</evidence>
<feature type="transmembrane region" description="Helical" evidence="9">
    <location>
        <begin position="42"/>
        <end position="62"/>
    </location>
</feature>
<organism evidence="10 11">
    <name type="scientific">Alkalicaulis satelles</name>
    <dbReference type="NCBI Taxonomy" id="2609175"/>
    <lineage>
        <taxon>Bacteria</taxon>
        <taxon>Pseudomonadati</taxon>
        <taxon>Pseudomonadota</taxon>
        <taxon>Alphaproteobacteria</taxon>
        <taxon>Maricaulales</taxon>
        <taxon>Maricaulaceae</taxon>
        <taxon>Alkalicaulis</taxon>
    </lineage>
</organism>
<name>A0A5M6ZIZ2_9PROT</name>
<evidence type="ECO:0000256" key="5">
    <source>
        <dbReference type="ARBA" id="ARBA00022692"/>
    </source>
</evidence>
<evidence type="ECO:0000313" key="11">
    <source>
        <dbReference type="Proteomes" id="UP000325122"/>
    </source>
</evidence>
<dbReference type="PANTHER" id="PTHR32024">
    <property type="entry name" value="TRK SYSTEM POTASSIUM UPTAKE PROTEIN TRKG-RELATED"/>
    <property type="match status" value="1"/>
</dbReference>
<feature type="transmembrane region" description="Helical" evidence="9">
    <location>
        <begin position="377"/>
        <end position="402"/>
    </location>
</feature>
<feature type="transmembrane region" description="Helical" evidence="9">
    <location>
        <begin position="436"/>
        <end position="461"/>
    </location>
</feature>
<keyword evidence="3" id="KW-0813">Transport</keyword>
<feature type="transmembrane region" description="Helical" evidence="9">
    <location>
        <begin position="74"/>
        <end position="98"/>
    </location>
</feature>
<feature type="transmembrane region" description="Helical" evidence="9">
    <location>
        <begin position="269"/>
        <end position="293"/>
    </location>
</feature>
<dbReference type="GO" id="GO:0008324">
    <property type="term" value="F:monoatomic cation transmembrane transporter activity"/>
    <property type="evidence" value="ECO:0007669"/>
    <property type="project" value="InterPro"/>
</dbReference>
<comment type="subcellular location">
    <subcellularLocation>
        <location evidence="1">Cell membrane</location>
        <topology evidence="1">Multi-pass membrane protein</topology>
    </subcellularLocation>
</comment>
<dbReference type="RefSeq" id="WP_150021814.1">
    <property type="nucleotide sequence ID" value="NZ_VWOJ01000001.1"/>
</dbReference>
<feature type="transmembrane region" description="Helical" evidence="9">
    <location>
        <begin position="235"/>
        <end position="257"/>
    </location>
</feature>
<evidence type="ECO:0000256" key="6">
    <source>
        <dbReference type="ARBA" id="ARBA00022989"/>
    </source>
</evidence>
<keyword evidence="7" id="KW-0406">Ion transport</keyword>